<evidence type="ECO:0000259" key="8">
    <source>
        <dbReference type="PROSITE" id="PS50235"/>
    </source>
</evidence>
<dbReference type="InterPro" id="IPR018200">
    <property type="entry name" value="USP_CS"/>
</dbReference>
<proteinExistence type="predicted"/>
<feature type="region of interest" description="Disordered" evidence="7">
    <location>
        <begin position="359"/>
        <end position="730"/>
    </location>
</feature>
<feature type="compositionally biased region" description="Low complexity" evidence="7">
    <location>
        <begin position="362"/>
        <end position="380"/>
    </location>
</feature>
<dbReference type="GO" id="GO:0016579">
    <property type="term" value="P:protein deubiquitination"/>
    <property type="evidence" value="ECO:0007669"/>
    <property type="project" value="InterPro"/>
</dbReference>
<dbReference type="InterPro" id="IPR001394">
    <property type="entry name" value="Peptidase_C19_UCH"/>
</dbReference>
<evidence type="ECO:0000256" key="7">
    <source>
        <dbReference type="SAM" id="MobiDB-lite"/>
    </source>
</evidence>
<dbReference type="EMBL" id="NIVC01001098">
    <property type="protein sequence ID" value="PAA72318.1"/>
    <property type="molecule type" value="Genomic_DNA"/>
</dbReference>
<dbReference type="Pfam" id="PF00443">
    <property type="entry name" value="UCH"/>
    <property type="match status" value="1"/>
</dbReference>
<comment type="catalytic activity">
    <reaction evidence="1">
        <text>Thiol-dependent hydrolysis of ester, thioester, amide, peptide and isopeptide bonds formed by the C-terminal Gly of ubiquitin (a 76-residue protein attached to proteins as an intracellular targeting signal).</text>
        <dbReference type="EC" id="3.4.19.12"/>
    </reaction>
</comment>
<dbReference type="Gene3D" id="3.90.70.10">
    <property type="entry name" value="Cysteine proteinases"/>
    <property type="match status" value="2"/>
</dbReference>
<feature type="domain" description="USP" evidence="8">
    <location>
        <begin position="158"/>
        <end position="870"/>
    </location>
</feature>
<keyword evidence="3" id="KW-0479">Metal-binding</keyword>
<dbReference type="SMART" id="SM00290">
    <property type="entry name" value="ZnF_UBP"/>
    <property type="match status" value="1"/>
</dbReference>
<sequence length="1086" mass="113826">PPAMPKKKRQSAAPAGGGRCPHLQAGVDLAAVRKTLRQLGGTADAQPCRPVCDGCAGGATGGLWLCLRCAAAGCGRYTDCRQALKHFKTASHPVAVSMDQLQAWCYVCDRELPTSGSGEFATACNLLRCHADRLAALPAAAAVDGRRAVSAAAGRECRGLSNLGNTCFFNSILQCLAHLPGLADLLAQHAVAASGELTLPAGAEPLRLRLTEPAGRTTKCLAATLAAIRSGQQAPHRPSDLLGQVMERNPRFRGRQQQDAHELLRTLLDASKTEEVRRIQTAILASLGLGKGSDPKQVPQELRDRARALNHSARDSTVIDAEFSGRLVSELVCLQCGRASRTPEIFQDLMLPITETVHHRPSAAPRSVSPSTSSTAGTPEPKQRREKNRRQQRLTKKQQKRAAKQQRQQQIEKGRLDEMEAEKKLESLTLGDKADEPEIEKAELDSRAVENPDKADGSAGEGAEKPAAEELVVKEAGAEKPAAEESEMKVAGAEKPAAGELEMMEAGAEKPAAEELVVKEAGVEKPAADESEMKEAGAEKPAAEESEMEEAGAEKPAAEESEMEEAGAEKPAAEELEMKEVGAEKPAAEESEMEEVGAEKPADEELVVKEAGAEKPAAEESEMEEAGAEKPAAEESEMKEAGAEKPAAEESVVKEAQQDASKEQAVQDARSDVDSSMEAESGTPELLNRTDTLEGCLADSSEPEETDNKASTKAPPSASQPLRSEPLPPPGTLEHCLFQFTAAELLTAGNRFRCEGCGAATDHSKRLLIDQPPRLLTLQLKRFAQQGRQLRKSGSHIRCRAAAAVASGQLIDFQLCSIVEHSGSLAGGHYTAYVCAQSGRWYHISDSHVSPASEAQALNAEAYLLFYARIGPGASVGDSQPAESATSGFVPAEPVPAEPVSAEPVSAEPVSAEPVSAEPVSAEPVSAEPVSAEPVSAEPVSAEPVSAEPVSAEPVSAEPVSAEPVSAEPVSAEPVSAEPVSAEPVSAEPVSAEPVSAEPVSAEPVSAEPVSAEPVSAEPVSAEPVSAEPVSAEPVSAEPVSAEPVPAEPVPAELVPADSEPMPRESATADPSPACSSLRQPQAACT</sequence>
<evidence type="ECO:0000313" key="10">
    <source>
        <dbReference type="EMBL" id="PAA72318.1"/>
    </source>
</evidence>
<dbReference type="InterPro" id="IPR013083">
    <property type="entry name" value="Znf_RING/FYVE/PHD"/>
</dbReference>
<dbReference type="InterPro" id="IPR038765">
    <property type="entry name" value="Papain-like_cys_pep_sf"/>
</dbReference>
<dbReference type="PROSITE" id="PS00972">
    <property type="entry name" value="USP_1"/>
    <property type="match status" value="1"/>
</dbReference>
<feature type="region of interest" description="Disordered" evidence="7">
    <location>
        <begin position="877"/>
        <end position="1086"/>
    </location>
</feature>
<dbReference type="GO" id="GO:0008270">
    <property type="term" value="F:zinc ion binding"/>
    <property type="evidence" value="ECO:0007669"/>
    <property type="project" value="UniProtKB-KW"/>
</dbReference>
<comment type="caution">
    <text evidence="10">The sequence shown here is derived from an EMBL/GenBank/DDBJ whole genome shotgun (WGS) entry which is preliminary data.</text>
</comment>
<dbReference type="PANTHER" id="PTHR21646:SF39">
    <property type="entry name" value="UBIQUITIN CARBOXYL-TERMINAL HYDROLASE 16"/>
    <property type="match status" value="1"/>
</dbReference>
<evidence type="ECO:0000256" key="5">
    <source>
        <dbReference type="ARBA" id="ARBA00022833"/>
    </source>
</evidence>
<feature type="compositionally biased region" description="Basic and acidic residues" evidence="7">
    <location>
        <begin position="597"/>
        <end position="618"/>
    </location>
</feature>
<feature type="compositionally biased region" description="Basic and acidic residues" evidence="7">
    <location>
        <begin position="627"/>
        <end position="662"/>
    </location>
</feature>
<dbReference type="GO" id="GO:0005829">
    <property type="term" value="C:cytosol"/>
    <property type="evidence" value="ECO:0007669"/>
    <property type="project" value="UniProtKB-ARBA"/>
</dbReference>
<dbReference type="PROSITE" id="PS50235">
    <property type="entry name" value="USP_3"/>
    <property type="match status" value="1"/>
</dbReference>
<name>A0A267FEX4_9PLAT</name>
<evidence type="ECO:0000259" key="9">
    <source>
        <dbReference type="PROSITE" id="PS50271"/>
    </source>
</evidence>
<protein>
    <recommendedName>
        <fullName evidence="2">ubiquitinyl hydrolase 1</fullName>
        <ecNumber evidence="2">3.4.19.12</ecNumber>
    </recommendedName>
</protein>
<evidence type="ECO:0000256" key="2">
    <source>
        <dbReference type="ARBA" id="ARBA00012759"/>
    </source>
</evidence>
<feature type="compositionally biased region" description="Basic and acidic residues" evidence="7">
    <location>
        <begin position="567"/>
        <end position="588"/>
    </location>
</feature>
<dbReference type="Pfam" id="PF02148">
    <property type="entry name" value="zf-UBP"/>
    <property type="match status" value="1"/>
</dbReference>
<dbReference type="SUPFAM" id="SSF57850">
    <property type="entry name" value="RING/U-box"/>
    <property type="match status" value="1"/>
</dbReference>
<keyword evidence="4 6" id="KW-0863">Zinc-finger</keyword>
<dbReference type="PANTHER" id="PTHR21646">
    <property type="entry name" value="UBIQUITIN CARBOXYL-TERMINAL HYDROLASE"/>
    <property type="match status" value="1"/>
</dbReference>
<dbReference type="InterPro" id="IPR001607">
    <property type="entry name" value="Znf_UBP"/>
</dbReference>
<dbReference type="InterPro" id="IPR050185">
    <property type="entry name" value="Ub_carboxyl-term_hydrolase"/>
</dbReference>
<dbReference type="AlphaFoldDB" id="A0A267FEX4"/>
<keyword evidence="11" id="KW-1185">Reference proteome</keyword>
<feature type="compositionally biased region" description="Polar residues" evidence="7">
    <location>
        <begin position="1074"/>
        <end position="1086"/>
    </location>
</feature>
<dbReference type="Gene3D" id="3.30.40.10">
    <property type="entry name" value="Zinc/RING finger domain, C3HC4 (zinc finger)"/>
    <property type="match status" value="1"/>
</dbReference>
<keyword evidence="5" id="KW-0862">Zinc</keyword>
<feature type="domain" description="UBP-type" evidence="9">
    <location>
        <begin position="18"/>
        <end position="131"/>
    </location>
</feature>
<accession>A0A267FEX4</accession>
<gene>
    <name evidence="10" type="ORF">BOX15_Mlig015018g5</name>
</gene>
<feature type="non-terminal residue" evidence="10">
    <location>
        <position position="1"/>
    </location>
</feature>
<feature type="compositionally biased region" description="Basic residues" evidence="7">
    <location>
        <begin position="384"/>
        <end position="404"/>
    </location>
</feature>
<evidence type="ECO:0000256" key="1">
    <source>
        <dbReference type="ARBA" id="ARBA00000707"/>
    </source>
</evidence>
<dbReference type="PROSITE" id="PS50271">
    <property type="entry name" value="ZF_UBP"/>
    <property type="match status" value="1"/>
</dbReference>
<dbReference type="Proteomes" id="UP000215902">
    <property type="component" value="Unassembled WGS sequence"/>
</dbReference>
<evidence type="ECO:0000256" key="6">
    <source>
        <dbReference type="PROSITE-ProRule" id="PRU00502"/>
    </source>
</evidence>
<feature type="compositionally biased region" description="Basic and acidic residues" evidence="7">
    <location>
        <begin position="507"/>
        <end position="543"/>
    </location>
</feature>
<feature type="compositionally biased region" description="Low complexity" evidence="7">
    <location>
        <begin position="898"/>
        <end position="1053"/>
    </location>
</feature>
<dbReference type="SUPFAM" id="SSF54001">
    <property type="entry name" value="Cysteine proteinases"/>
    <property type="match status" value="1"/>
</dbReference>
<feature type="compositionally biased region" description="Basic and acidic residues" evidence="7">
    <location>
        <begin position="410"/>
        <end position="488"/>
    </location>
</feature>
<evidence type="ECO:0000256" key="4">
    <source>
        <dbReference type="ARBA" id="ARBA00022771"/>
    </source>
</evidence>
<reference evidence="10 11" key="1">
    <citation type="submission" date="2017-06" db="EMBL/GenBank/DDBJ databases">
        <title>A platform for efficient transgenesis in Macrostomum lignano, a flatworm model organism for stem cell research.</title>
        <authorList>
            <person name="Berezikov E."/>
        </authorList>
    </citation>
    <scope>NUCLEOTIDE SEQUENCE [LARGE SCALE GENOMIC DNA]</scope>
    <source>
        <strain evidence="10">DV1</strain>
        <tissue evidence="10">Whole organism</tissue>
    </source>
</reference>
<dbReference type="InterPro" id="IPR028889">
    <property type="entry name" value="USP"/>
</dbReference>
<dbReference type="PROSITE" id="PS00973">
    <property type="entry name" value="USP_2"/>
    <property type="match status" value="1"/>
</dbReference>
<dbReference type="GO" id="GO:0004843">
    <property type="term" value="F:cysteine-type deubiquitinase activity"/>
    <property type="evidence" value="ECO:0007669"/>
    <property type="project" value="UniProtKB-EC"/>
</dbReference>
<feature type="compositionally biased region" description="Polar residues" evidence="7">
    <location>
        <begin position="877"/>
        <end position="887"/>
    </location>
</feature>
<evidence type="ECO:0000256" key="3">
    <source>
        <dbReference type="ARBA" id="ARBA00022723"/>
    </source>
</evidence>
<dbReference type="STRING" id="282301.A0A267FEX4"/>
<dbReference type="GO" id="GO:0045095">
    <property type="term" value="C:keratin filament"/>
    <property type="evidence" value="ECO:0007669"/>
    <property type="project" value="InterPro"/>
</dbReference>
<organism evidence="10 11">
    <name type="scientific">Macrostomum lignano</name>
    <dbReference type="NCBI Taxonomy" id="282301"/>
    <lineage>
        <taxon>Eukaryota</taxon>
        <taxon>Metazoa</taxon>
        <taxon>Spiralia</taxon>
        <taxon>Lophotrochozoa</taxon>
        <taxon>Platyhelminthes</taxon>
        <taxon>Rhabditophora</taxon>
        <taxon>Macrostomorpha</taxon>
        <taxon>Macrostomida</taxon>
        <taxon>Macrostomidae</taxon>
        <taxon>Macrostomum</taxon>
    </lineage>
</organism>
<dbReference type="OrthoDB" id="2020758at2759"/>
<evidence type="ECO:0000313" key="11">
    <source>
        <dbReference type="Proteomes" id="UP000215902"/>
    </source>
</evidence>
<dbReference type="EC" id="3.4.19.12" evidence="2"/>